<organism evidence="1 2">
    <name type="scientific">Cinnamomum micranthum f. kanehirae</name>
    <dbReference type="NCBI Taxonomy" id="337451"/>
    <lineage>
        <taxon>Eukaryota</taxon>
        <taxon>Viridiplantae</taxon>
        <taxon>Streptophyta</taxon>
        <taxon>Embryophyta</taxon>
        <taxon>Tracheophyta</taxon>
        <taxon>Spermatophyta</taxon>
        <taxon>Magnoliopsida</taxon>
        <taxon>Magnoliidae</taxon>
        <taxon>Laurales</taxon>
        <taxon>Lauraceae</taxon>
        <taxon>Cinnamomum</taxon>
    </lineage>
</organism>
<gene>
    <name evidence="1" type="ORF">CKAN_02766000</name>
</gene>
<accession>A0A443Q599</accession>
<evidence type="ECO:0000313" key="1">
    <source>
        <dbReference type="EMBL" id="RWR98158.1"/>
    </source>
</evidence>
<comment type="caution">
    <text evidence="1">The sequence shown here is derived from an EMBL/GenBank/DDBJ whole genome shotgun (WGS) entry which is preliminary data.</text>
</comment>
<dbReference type="AlphaFoldDB" id="A0A443Q599"/>
<dbReference type="Proteomes" id="UP000283530">
    <property type="component" value="Unassembled WGS sequence"/>
</dbReference>
<dbReference type="STRING" id="337451.A0A443Q599"/>
<protein>
    <submittedName>
        <fullName evidence="1">Cytochrome b6/f complex subunit IV plastid</fullName>
    </submittedName>
</protein>
<reference evidence="1 2" key="1">
    <citation type="journal article" date="2019" name="Nat. Plants">
        <title>Stout camphor tree genome fills gaps in understanding of flowering plant genome evolution.</title>
        <authorList>
            <person name="Chaw S.M."/>
            <person name="Liu Y.C."/>
            <person name="Wu Y.W."/>
            <person name="Wang H.Y."/>
            <person name="Lin C.I."/>
            <person name="Wu C.S."/>
            <person name="Ke H.M."/>
            <person name="Chang L.Y."/>
            <person name="Hsu C.Y."/>
            <person name="Yang H.T."/>
            <person name="Sudianto E."/>
            <person name="Hsu M.H."/>
            <person name="Wu K.P."/>
            <person name="Wang L.N."/>
            <person name="Leebens-Mack J.H."/>
            <person name="Tsai I.J."/>
        </authorList>
    </citation>
    <scope>NUCLEOTIDE SEQUENCE [LARGE SCALE GENOMIC DNA]</scope>
    <source>
        <strain evidence="2">cv. Chaw 1501</strain>
        <tissue evidence="1">Young leaves</tissue>
    </source>
</reference>
<evidence type="ECO:0000313" key="2">
    <source>
        <dbReference type="Proteomes" id="UP000283530"/>
    </source>
</evidence>
<sequence length="268" mass="28215">MLSPPAFPSPPPTAPALPAPCLPRSLGLTGLGPPFFRAPPPGPLLFSLFFPVVLLGPLACPVGLAVLAPSLLGAPAAPLPLLWPSSPPGPSFPSSPPPSRPPSVLGCSLPGFRSTGGFLPVPKFLAPVPPFPTPFRRPVAPPVFFARKAAALWFGPWGPTSLLLPLSLSAFFRCFARALLRVCLSGLVPSPVPSPSLHLFPFLTLIPSGSRAASSGFPRPFLLFFLSPPLPTLRLALKLILRLINCKMLLSPVQYLFLPLLCADVPFS</sequence>
<keyword evidence="2" id="KW-1185">Reference proteome</keyword>
<proteinExistence type="predicted"/>
<dbReference type="Gene3D" id="1.20.5.510">
    <property type="entry name" value="Single helix bin"/>
    <property type="match status" value="1"/>
</dbReference>
<name>A0A443Q599_9MAGN</name>
<dbReference type="EMBL" id="QPKB01000643">
    <property type="protein sequence ID" value="RWR98158.1"/>
    <property type="molecule type" value="Genomic_DNA"/>
</dbReference>